<evidence type="ECO:0000256" key="4">
    <source>
        <dbReference type="ARBA" id="ARBA00022967"/>
    </source>
</evidence>
<reference evidence="6 7" key="1">
    <citation type="journal article" date="2009" name="Stand. Genomic Sci.">
        <title>Complete genome sequence of Jonesia denitrificans type strain (Prevot 55134).</title>
        <authorList>
            <person name="Pukall R."/>
            <person name="Gehrich-Schroter G."/>
            <person name="Lapidus A."/>
            <person name="Nolan M."/>
            <person name="Glavina Del Rio T."/>
            <person name="Lucas S."/>
            <person name="Chen F."/>
            <person name="Tice H."/>
            <person name="Pitluck S."/>
            <person name="Cheng J.F."/>
            <person name="Copeland A."/>
            <person name="Saunders E."/>
            <person name="Brettin T."/>
            <person name="Detter J.C."/>
            <person name="Bruce D."/>
            <person name="Goodwin L."/>
            <person name="Pati A."/>
            <person name="Ivanova N."/>
            <person name="Mavromatis K."/>
            <person name="Ovchinnikova G."/>
            <person name="Chen A."/>
            <person name="Palaniappan K."/>
            <person name="Land M."/>
            <person name="Hauser L."/>
            <person name="Chang Y.J."/>
            <person name="Jeffries C.D."/>
            <person name="Chain P."/>
            <person name="Goker M."/>
            <person name="Bristow J."/>
            <person name="Eisen J.A."/>
            <person name="Markowitz V."/>
            <person name="Hugenholtz P."/>
            <person name="Kyrpides N.C."/>
            <person name="Klenk H.P."/>
            <person name="Han C."/>
        </authorList>
    </citation>
    <scope>NUCLEOTIDE SEQUENCE [LARGE SCALE GENOMIC DNA]</scope>
    <source>
        <strain evidence="7">ATCC 14870 / DSM 20603 / BCRC 15368 / CIP 55.134 / JCM 11481 / NBRC 15587 / NCTC 10816 / Prevot 55134</strain>
    </source>
</reference>
<feature type="domain" description="ABC transporter" evidence="5">
    <location>
        <begin position="7"/>
        <end position="258"/>
    </location>
</feature>
<dbReference type="PANTHER" id="PTHR42794:SF1">
    <property type="entry name" value="HEMIN IMPORT ATP-BINDING PROTEIN HMUV"/>
    <property type="match status" value="1"/>
</dbReference>
<dbReference type="PROSITE" id="PS50893">
    <property type="entry name" value="ABC_TRANSPORTER_2"/>
    <property type="match status" value="1"/>
</dbReference>
<dbReference type="Pfam" id="PF00005">
    <property type="entry name" value="ABC_tran"/>
    <property type="match status" value="1"/>
</dbReference>
<dbReference type="SUPFAM" id="SSF52540">
    <property type="entry name" value="P-loop containing nucleoside triphosphate hydrolases"/>
    <property type="match status" value="1"/>
</dbReference>
<protein>
    <submittedName>
        <fullName evidence="6">ABC transporter related</fullName>
    </submittedName>
</protein>
<dbReference type="GO" id="GO:0016887">
    <property type="term" value="F:ATP hydrolysis activity"/>
    <property type="evidence" value="ECO:0007669"/>
    <property type="project" value="InterPro"/>
</dbReference>
<dbReference type="STRING" id="471856.Jden_0965"/>
<keyword evidence="1" id="KW-0813">Transport</keyword>
<sequence>MTEPHQLRLSHVSWHAGSVPILTDVTVDFPHGKVTGLLGPNGSGKSTLLRLLSGAIRPTQGHVTLDGVDVHAWSARRRACLMATIDQHNDTGAPVTVRDAVALGRIPHRSLFAGETPHDAAVTDHYITMMELTSFASRDMTTLSGGESQRTHVARAFTQQPKILLVDEPTNHLDIRAQFEVLAAVSTQAHRTSTPPTASGKAPEVATQTTVVIAMHDLTLAARYCDNLILLDHGRIVATGTPRHVLTPARIRAVYGVDATMFDHPDTGELIIALNPLPEPSKQECPHTTLGVQ</sequence>
<dbReference type="Proteomes" id="UP000000628">
    <property type="component" value="Chromosome"/>
</dbReference>
<dbReference type="RefSeq" id="WP_015771249.1">
    <property type="nucleotide sequence ID" value="NC_013174.1"/>
</dbReference>
<evidence type="ECO:0000256" key="1">
    <source>
        <dbReference type="ARBA" id="ARBA00022448"/>
    </source>
</evidence>
<gene>
    <name evidence="6" type="ordered locus">Jden_0965</name>
</gene>
<keyword evidence="7" id="KW-1185">Reference proteome</keyword>
<dbReference type="AlphaFoldDB" id="C7R2Z9"/>
<dbReference type="NCBIfam" id="TIGR03873">
    <property type="entry name" value="F420-0_ABC_ATP"/>
    <property type="match status" value="1"/>
</dbReference>
<dbReference type="GO" id="GO:0005524">
    <property type="term" value="F:ATP binding"/>
    <property type="evidence" value="ECO:0007669"/>
    <property type="project" value="UniProtKB-KW"/>
</dbReference>
<keyword evidence="2" id="KW-0547">Nucleotide-binding</keyword>
<dbReference type="InterPro" id="IPR022286">
    <property type="entry name" value="ABC_trnsptr_F420-0_ATP-bd_pred"/>
</dbReference>
<evidence type="ECO:0000256" key="3">
    <source>
        <dbReference type="ARBA" id="ARBA00022840"/>
    </source>
</evidence>
<dbReference type="InterPro" id="IPR027417">
    <property type="entry name" value="P-loop_NTPase"/>
</dbReference>
<dbReference type="EMBL" id="CP001706">
    <property type="protein sequence ID" value="ACV08621.1"/>
    <property type="molecule type" value="Genomic_DNA"/>
</dbReference>
<dbReference type="eggNOG" id="COG1120">
    <property type="taxonomic scope" value="Bacteria"/>
</dbReference>
<proteinExistence type="predicted"/>
<dbReference type="PANTHER" id="PTHR42794">
    <property type="entry name" value="HEMIN IMPORT ATP-BINDING PROTEIN HMUV"/>
    <property type="match status" value="1"/>
</dbReference>
<keyword evidence="4" id="KW-1278">Translocase</keyword>
<name>C7R2Z9_JONDD</name>
<dbReference type="KEGG" id="jde:Jden_0965"/>
<keyword evidence="3" id="KW-0067">ATP-binding</keyword>
<dbReference type="SMART" id="SM00382">
    <property type="entry name" value="AAA"/>
    <property type="match status" value="1"/>
</dbReference>
<evidence type="ECO:0000313" key="7">
    <source>
        <dbReference type="Proteomes" id="UP000000628"/>
    </source>
</evidence>
<evidence type="ECO:0000256" key="2">
    <source>
        <dbReference type="ARBA" id="ARBA00022741"/>
    </source>
</evidence>
<evidence type="ECO:0000313" key="6">
    <source>
        <dbReference type="EMBL" id="ACV08621.1"/>
    </source>
</evidence>
<accession>C7R2Z9</accession>
<dbReference type="HOGENOM" id="CLU_000604_1_11_11"/>
<dbReference type="InterPro" id="IPR003439">
    <property type="entry name" value="ABC_transporter-like_ATP-bd"/>
</dbReference>
<evidence type="ECO:0000259" key="5">
    <source>
        <dbReference type="PROSITE" id="PS50893"/>
    </source>
</evidence>
<dbReference type="CDD" id="cd03214">
    <property type="entry name" value="ABC_Iron-Siderophores_B12_Hemin"/>
    <property type="match status" value="1"/>
</dbReference>
<dbReference type="Gene3D" id="3.40.50.300">
    <property type="entry name" value="P-loop containing nucleotide triphosphate hydrolases"/>
    <property type="match status" value="1"/>
</dbReference>
<dbReference type="InterPro" id="IPR003593">
    <property type="entry name" value="AAA+_ATPase"/>
</dbReference>
<dbReference type="FunFam" id="3.40.50.300:FF:000134">
    <property type="entry name" value="Iron-enterobactin ABC transporter ATP-binding protein"/>
    <property type="match status" value="1"/>
</dbReference>
<dbReference type="OrthoDB" id="5296765at2"/>
<organism evidence="6 7">
    <name type="scientific">Jonesia denitrificans (strain ATCC 14870 / DSM 20603 / BCRC 15368 / CIP 55.134 / JCM 11481 / NBRC 15587 / NCTC 10816 / Prevot 55134)</name>
    <name type="common">Listeria denitrificans</name>
    <dbReference type="NCBI Taxonomy" id="471856"/>
    <lineage>
        <taxon>Bacteria</taxon>
        <taxon>Bacillati</taxon>
        <taxon>Actinomycetota</taxon>
        <taxon>Actinomycetes</taxon>
        <taxon>Micrococcales</taxon>
        <taxon>Jonesiaceae</taxon>
        <taxon>Jonesia</taxon>
    </lineage>
</organism>